<dbReference type="EMBL" id="BSOS01000006">
    <property type="protein sequence ID" value="GLR65702.1"/>
    <property type="molecule type" value="Genomic_DNA"/>
</dbReference>
<keyword evidence="3" id="KW-0274">FAD</keyword>
<comment type="cofactor">
    <cofactor evidence="1">
        <name>FAD</name>
        <dbReference type="ChEBI" id="CHEBI:57692"/>
    </cofactor>
</comment>
<evidence type="ECO:0000259" key="5">
    <source>
        <dbReference type="Pfam" id="PF07992"/>
    </source>
</evidence>
<protein>
    <submittedName>
        <fullName evidence="7">Aromatic hydrocarbons catabolism-related reductase</fullName>
    </submittedName>
</protein>
<organism evidence="7 8">
    <name type="scientific">Acidocella aquatica</name>
    <dbReference type="NCBI Taxonomy" id="1922313"/>
    <lineage>
        <taxon>Bacteria</taxon>
        <taxon>Pseudomonadati</taxon>
        <taxon>Pseudomonadota</taxon>
        <taxon>Alphaproteobacteria</taxon>
        <taxon>Acetobacterales</taxon>
        <taxon>Acidocellaceae</taxon>
        <taxon>Acidocella</taxon>
    </lineage>
</organism>
<dbReference type="PRINTS" id="PR00411">
    <property type="entry name" value="PNDRDTASEI"/>
</dbReference>
<feature type="domain" description="Reductase C-terminal" evidence="6">
    <location>
        <begin position="314"/>
        <end position="397"/>
    </location>
</feature>
<evidence type="ECO:0000256" key="3">
    <source>
        <dbReference type="ARBA" id="ARBA00022827"/>
    </source>
</evidence>
<name>A0ABQ6A235_9PROT</name>
<dbReference type="Pfam" id="PF07992">
    <property type="entry name" value="Pyr_redox_2"/>
    <property type="match status" value="1"/>
</dbReference>
<reference evidence="8" key="1">
    <citation type="journal article" date="2019" name="Int. J. Syst. Evol. Microbiol.">
        <title>The Global Catalogue of Microorganisms (GCM) 10K type strain sequencing project: providing services to taxonomists for standard genome sequencing and annotation.</title>
        <authorList>
            <consortium name="The Broad Institute Genomics Platform"/>
            <consortium name="The Broad Institute Genome Sequencing Center for Infectious Disease"/>
            <person name="Wu L."/>
            <person name="Ma J."/>
        </authorList>
    </citation>
    <scope>NUCLEOTIDE SEQUENCE [LARGE SCALE GENOMIC DNA]</scope>
    <source>
        <strain evidence="8">NBRC 112502</strain>
    </source>
</reference>
<dbReference type="SUPFAM" id="SSF55424">
    <property type="entry name" value="FAD/NAD-linked reductases, dimerisation (C-terminal) domain"/>
    <property type="match status" value="1"/>
</dbReference>
<dbReference type="Proteomes" id="UP001156641">
    <property type="component" value="Unassembled WGS sequence"/>
</dbReference>
<dbReference type="PANTHER" id="PTHR43557:SF2">
    <property type="entry name" value="RIESKE DOMAIN-CONTAINING PROTEIN-RELATED"/>
    <property type="match status" value="1"/>
</dbReference>
<evidence type="ECO:0000256" key="4">
    <source>
        <dbReference type="ARBA" id="ARBA00023002"/>
    </source>
</evidence>
<dbReference type="PANTHER" id="PTHR43557">
    <property type="entry name" value="APOPTOSIS-INDUCING FACTOR 1"/>
    <property type="match status" value="1"/>
</dbReference>
<dbReference type="SUPFAM" id="SSF51905">
    <property type="entry name" value="FAD/NAD(P)-binding domain"/>
    <property type="match status" value="2"/>
</dbReference>
<dbReference type="InterPro" id="IPR050446">
    <property type="entry name" value="FAD-oxidoreductase/Apoptosis"/>
</dbReference>
<keyword evidence="4" id="KW-0560">Oxidoreductase</keyword>
<keyword evidence="8" id="KW-1185">Reference proteome</keyword>
<evidence type="ECO:0000313" key="7">
    <source>
        <dbReference type="EMBL" id="GLR65702.1"/>
    </source>
</evidence>
<dbReference type="InterPro" id="IPR023753">
    <property type="entry name" value="FAD/NAD-binding_dom"/>
</dbReference>
<sequence length="398" mass="42306">MIYIIGASLAGDMAAATLRQEGYAGPILLIGDEPEAPYDRPPLSKEALTGDAPESRFYLRAESWYAEQGVELRLGTPVTAINPAARTLQIGSDEPIKYEKLLITTGARARTLPGMETSPVPAYVVRTLADARHLRAALQPGIRVAIVGAGVIGMEVAASASTRGCHVTVVDFAGRVMSRILPPELSAYMAELHTSHGVNLLLDAGSVSLTPTGISTTKRGDLQADLIVIGIGVVPNTELAAAAGLACRDGIIVDEYCQTSDPDIYAAGDVTRYPNPFGNGDIRSENWKHAQNQAITAARNMLGKHEAYGAVSTMWSDQYDVKLQTAGDIGTGIATLRGEANSRKFMLIYQNEAGVVIGALGINQAKDMRFAQILVEKRAAVNAALLADPKQDLRKLAV</sequence>
<dbReference type="InterPro" id="IPR036188">
    <property type="entry name" value="FAD/NAD-bd_sf"/>
</dbReference>
<dbReference type="Gene3D" id="3.50.50.60">
    <property type="entry name" value="FAD/NAD(P)-binding domain"/>
    <property type="match status" value="2"/>
</dbReference>
<evidence type="ECO:0000256" key="1">
    <source>
        <dbReference type="ARBA" id="ARBA00001974"/>
    </source>
</evidence>
<dbReference type="Pfam" id="PF14759">
    <property type="entry name" value="Reductase_C"/>
    <property type="match status" value="1"/>
</dbReference>
<evidence type="ECO:0000313" key="8">
    <source>
        <dbReference type="Proteomes" id="UP001156641"/>
    </source>
</evidence>
<comment type="caution">
    <text evidence="7">The sequence shown here is derived from an EMBL/GenBank/DDBJ whole genome shotgun (WGS) entry which is preliminary data.</text>
</comment>
<dbReference type="InterPro" id="IPR028202">
    <property type="entry name" value="Reductase_C"/>
</dbReference>
<gene>
    <name evidence="7" type="ORF">GCM10010909_03800</name>
</gene>
<dbReference type="Gene3D" id="3.30.390.30">
    <property type="match status" value="1"/>
</dbReference>
<dbReference type="InterPro" id="IPR016156">
    <property type="entry name" value="FAD/NAD-linked_Rdtase_dimer_sf"/>
</dbReference>
<dbReference type="RefSeq" id="WP_284256215.1">
    <property type="nucleotide sequence ID" value="NZ_BSOS01000006.1"/>
</dbReference>
<proteinExistence type="predicted"/>
<keyword evidence="2" id="KW-0285">Flavoprotein</keyword>
<dbReference type="PRINTS" id="PR00368">
    <property type="entry name" value="FADPNR"/>
</dbReference>
<accession>A0ABQ6A235</accession>
<evidence type="ECO:0000256" key="2">
    <source>
        <dbReference type="ARBA" id="ARBA00022630"/>
    </source>
</evidence>
<feature type="domain" description="FAD/NAD(P)-binding" evidence="5">
    <location>
        <begin position="2"/>
        <end position="294"/>
    </location>
</feature>
<evidence type="ECO:0000259" key="6">
    <source>
        <dbReference type="Pfam" id="PF14759"/>
    </source>
</evidence>